<feature type="transmembrane region" description="Helical" evidence="11">
    <location>
        <begin position="354"/>
        <end position="374"/>
    </location>
</feature>
<sequence>MKKKYLFTILLIIFTLFSARAQISTKEADSLELVFKNKTDAQKIILLKNTFEKVKPDNVDLTLHLSKIGFKLAKELKDTKNYAFFTENTAIAFHKKQQMDSAMYYHIAALETYQKLGDKKAEANIYNEIAKLNRKLNNNERALKYYDKALTLFNELGDLEGKATVLNESGVVYEQMNRMDEALKRYQSSLAIQRARKDSVGIGYSLEFIGYNQMLQKNFKKSENYLLQALEIRQKLKDEFALCLNYFAIGELYSKMGKVAESNQYIKKTFELSDKLSYAPIKKEAYQILIANEVLQNNFKTAYELQNKLKKFNDSLFNVEKEKNVELLTQKYEAVEKENKILEQKNMLNNRKLWLIWVLAITVITALLGLLFYFKQRNKIRSQKKENELQLALSEIKTQNKLQEQRLAISRDLHDNIGSQLTFIISSVDTIKHFMGAENSKISEKLTRVSSFTRETISELRDTVWAMNKSVISTKDLIARLSKCINKASESLEHINFRLNFENAADKNYDSKTGMYVYRIAQEAVNNAIKHSGASEICVKIEAENDGNYFQISDNGKGFNPDNPDHHNLQSMRSRAKELEIPFEVKSNENGSQILFKI</sequence>
<dbReference type="GO" id="GO:0000155">
    <property type="term" value="F:phosphorelay sensor kinase activity"/>
    <property type="evidence" value="ECO:0007669"/>
    <property type="project" value="InterPro"/>
</dbReference>
<keyword evidence="16" id="KW-1185">Reference proteome</keyword>
<keyword evidence="12" id="KW-0732">Signal</keyword>
<keyword evidence="9" id="KW-0802">TPR repeat</keyword>
<dbReference type="GO" id="GO:0046983">
    <property type="term" value="F:protein dimerization activity"/>
    <property type="evidence" value="ECO:0007669"/>
    <property type="project" value="InterPro"/>
</dbReference>
<name>A0A1H6BIZ0_9FLAO</name>
<evidence type="ECO:0000256" key="5">
    <source>
        <dbReference type="ARBA" id="ARBA00022741"/>
    </source>
</evidence>
<proteinExistence type="predicted"/>
<keyword evidence="5" id="KW-0547">Nucleotide-binding</keyword>
<dbReference type="InterPro" id="IPR011712">
    <property type="entry name" value="Sig_transdc_His_kin_sub3_dim/P"/>
</dbReference>
<evidence type="ECO:0000256" key="6">
    <source>
        <dbReference type="ARBA" id="ARBA00022777"/>
    </source>
</evidence>
<dbReference type="Pfam" id="PF13424">
    <property type="entry name" value="TPR_12"/>
    <property type="match status" value="1"/>
</dbReference>
<feature type="repeat" description="TPR" evidence="9">
    <location>
        <begin position="123"/>
        <end position="156"/>
    </location>
</feature>
<evidence type="ECO:0000256" key="8">
    <source>
        <dbReference type="ARBA" id="ARBA00023012"/>
    </source>
</evidence>
<evidence type="ECO:0000256" key="1">
    <source>
        <dbReference type="ARBA" id="ARBA00000085"/>
    </source>
</evidence>
<evidence type="ECO:0000259" key="13">
    <source>
        <dbReference type="Pfam" id="PF02518"/>
    </source>
</evidence>
<dbReference type="InterPro" id="IPR019734">
    <property type="entry name" value="TPR_rpt"/>
</dbReference>
<keyword evidence="4" id="KW-0808">Transferase</keyword>
<dbReference type="SUPFAM" id="SSF48452">
    <property type="entry name" value="TPR-like"/>
    <property type="match status" value="1"/>
</dbReference>
<evidence type="ECO:0000256" key="12">
    <source>
        <dbReference type="SAM" id="SignalP"/>
    </source>
</evidence>
<feature type="coiled-coil region" evidence="10">
    <location>
        <begin position="318"/>
        <end position="352"/>
    </location>
</feature>
<dbReference type="Proteomes" id="UP000236738">
    <property type="component" value="Unassembled WGS sequence"/>
</dbReference>
<dbReference type="CDD" id="cd16917">
    <property type="entry name" value="HATPase_UhpB-NarQ-NarX-like"/>
    <property type="match status" value="1"/>
</dbReference>
<dbReference type="InterPro" id="IPR036890">
    <property type="entry name" value="HATPase_C_sf"/>
</dbReference>
<dbReference type="Gene3D" id="1.20.5.1930">
    <property type="match status" value="1"/>
</dbReference>
<keyword evidence="11" id="KW-0812">Transmembrane</keyword>
<feature type="domain" description="Histidine kinase/HSP90-like ATPase" evidence="13">
    <location>
        <begin position="517"/>
        <end position="565"/>
    </location>
</feature>
<feature type="chain" id="PRO_5009293783" description="histidine kinase" evidence="12">
    <location>
        <begin position="22"/>
        <end position="598"/>
    </location>
</feature>
<evidence type="ECO:0000256" key="4">
    <source>
        <dbReference type="ARBA" id="ARBA00022679"/>
    </source>
</evidence>
<keyword evidence="6 15" id="KW-0418">Kinase</keyword>
<evidence type="ECO:0000259" key="14">
    <source>
        <dbReference type="Pfam" id="PF07730"/>
    </source>
</evidence>
<feature type="domain" description="Signal transduction histidine kinase subgroup 3 dimerisation and phosphoacceptor" evidence="14">
    <location>
        <begin position="406"/>
        <end position="469"/>
    </location>
</feature>
<dbReference type="PROSITE" id="PS50005">
    <property type="entry name" value="TPR"/>
    <property type="match status" value="2"/>
</dbReference>
<dbReference type="Pfam" id="PF07730">
    <property type="entry name" value="HisKA_3"/>
    <property type="match status" value="1"/>
</dbReference>
<dbReference type="Gene3D" id="1.25.40.10">
    <property type="entry name" value="Tetratricopeptide repeat domain"/>
    <property type="match status" value="1"/>
</dbReference>
<protein>
    <recommendedName>
        <fullName evidence="2">histidine kinase</fullName>
        <ecNumber evidence="2">2.7.13.3</ecNumber>
    </recommendedName>
</protein>
<dbReference type="EMBL" id="FNUS01000008">
    <property type="protein sequence ID" value="SEG60673.1"/>
    <property type="molecule type" value="Genomic_DNA"/>
</dbReference>
<dbReference type="InterPro" id="IPR011990">
    <property type="entry name" value="TPR-like_helical_dom_sf"/>
</dbReference>
<keyword evidence="8" id="KW-0902">Two-component regulatory system</keyword>
<evidence type="ECO:0000256" key="3">
    <source>
        <dbReference type="ARBA" id="ARBA00022553"/>
    </source>
</evidence>
<dbReference type="InterPro" id="IPR050482">
    <property type="entry name" value="Sensor_HK_TwoCompSys"/>
</dbReference>
<evidence type="ECO:0000256" key="7">
    <source>
        <dbReference type="ARBA" id="ARBA00022840"/>
    </source>
</evidence>
<dbReference type="PANTHER" id="PTHR24421:SF10">
    <property type="entry name" value="NITRATE_NITRITE SENSOR PROTEIN NARQ"/>
    <property type="match status" value="1"/>
</dbReference>
<keyword evidence="11" id="KW-1133">Transmembrane helix</keyword>
<evidence type="ECO:0000256" key="9">
    <source>
        <dbReference type="PROSITE-ProRule" id="PRU00339"/>
    </source>
</evidence>
<evidence type="ECO:0000313" key="15">
    <source>
        <dbReference type="EMBL" id="SEG60673.1"/>
    </source>
</evidence>
<dbReference type="GO" id="GO:0016020">
    <property type="term" value="C:membrane"/>
    <property type="evidence" value="ECO:0007669"/>
    <property type="project" value="InterPro"/>
</dbReference>
<keyword evidence="7" id="KW-0067">ATP-binding</keyword>
<evidence type="ECO:0000313" key="16">
    <source>
        <dbReference type="Proteomes" id="UP000236738"/>
    </source>
</evidence>
<evidence type="ECO:0000256" key="2">
    <source>
        <dbReference type="ARBA" id="ARBA00012438"/>
    </source>
</evidence>
<organism evidence="15 16">
    <name type="scientific">Halpernia humi</name>
    <dbReference type="NCBI Taxonomy" id="493375"/>
    <lineage>
        <taxon>Bacteria</taxon>
        <taxon>Pseudomonadati</taxon>
        <taxon>Bacteroidota</taxon>
        <taxon>Flavobacteriia</taxon>
        <taxon>Flavobacteriales</taxon>
        <taxon>Weeksellaceae</taxon>
        <taxon>Chryseobacterium group</taxon>
        <taxon>Halpernia</taxon>
    </lineage>
</organism>
<dbReference type="Pfam" id="PF02518">
    <property type="entry name" value="HATPase_c"/>
    <property type="match status" value="1"/>
</dbReference>
<accession>A0A1H6BIZ0</accession>
<dbReference type="SUPFAM" id="SSF55874">
    <property type="entry name" value="ATPase domain of HSP90 chaperone/DNA topoisomerase II/histidine kinase"/>
    <property type="match status" value="1"/>
</dbReference>
<dbReference type="RefSeq" id="WP_103914753.1">
    <property type="nucleotide sequence ID" value="NZ_FNUS01000008.1"/>
</dbReference>
<dbReference type="EC" id="2.7.13.3" evidence="2"/>
<dbReference type="Gene3D" id="3.30.565.10">
    <property type="entry name" value="Histidine kinase-like ATPase, C-terminal domain"/>
    <property type="match status" value="1"/>
</dbReference>
<evidence type="ECO:0000256" key="10">
    <source>
        <dbReference type="SAM" id="Coils"/>
    </source>
</evidence>
<dbReference type="SMART" id="SM00028">
    <property type="entry name" value="TPR"/>
    <property type="match status" value="4"/>
</dbReference>
<feature type="repeat" description="TPR" evidence="9">
    <location>
        <begin position="163"/>
        <end position="196"/>
    </location>
</feature>
<feature type="signal peptide" evidence="12">
    <location>
        <begin position="1"/>
        <end position="21"/>
    </location>
</feature>
<dbReference type="AlphaFoldDB" id="A0A1H6BIZ0"/>
<dbReference type="OrthoDB" id="9778366at2"/>
<keyword evidence="3" id="KW-0597">Phosphoprotein</keyword>
<gene>
    <name evidence="15" type="ORF">SAMN05421847_2923</name>
</gene>
<dbReference type="GO" id="GO:0005524">
    <property type="term" value="F:ATP binding"/>
    <property type="evidence" value="ECO:0007669"/>
    <property type="project" value="UniProtKB-KW"/>
</dbReference>
<dbReference type="PANTHER" id="PTHR24421">
    <property type="entry name" value="NITRATE/NITRITE SENSOR PROTEIN NARX-RELATED"/>
    <property type="match status" value="1"/>
</dbReference>
<evidence type="ECO:0000256" key="11">
    <source>
        <dbReference type="SAM" id="Phobius"/>
    </source>
</evidence>
<keyword evidence="10" id="KW-0175">Coiled coil</keyword>
<dbReference type="InterPro" id="IPR003594">
    <property type="entry name" value="HATPase_dom"/>
</dbReference>
<reference evidence="16" key="1">
    <citation type="submission" date="2016-10" db="EMBL/GenBank/DDBJ databases">
        <authorList>
            <person name="Varghese N."/>
            <person name="Submissions S."/>
        </authorList>
    </citation>
    <scope>NUCLEOTIDE SEQUENCE [LARGE SCALE GENOMIC DNA]</scope>
    <source>
        <strain evidence="16">DSM 21580</strain>
    </source>
</reference>
<keyword evidence="11" id="KW-0472">Membrane</keyword>
<comment type="catalytic activity">
    <reaction evidence="1">
        <text>ATP + protein L-histidine = ADP + protein N-phospho-L-histidine.</text>
        <dbReference type="EC" id="2.7.13.3"/>
    </reaction>
</comment>